<dbReference type="FunFam" id="1.10.3720.10:FF:000033">
    <property type="entry name" value="Polar amino acid ABC transporter permease"/>
    <property type="match status" value="1"/>
</dbReference>
<dbReference type="Pfam" id="PF00528">
    <property type="entry name" value="BPD_transp_1"/>
    <property type="match status" value="1"/>
</dbReference>
<feature type="transmembrane region" description="Helical" evidence="9">
    <location>
        <begin position="201"/>
        <end position="222"/>
    </location>
</feature>
<dbReference type="OrthoDB" id="9787841at2"/>
<dbReference type="Gene3D" id="1.10.3720.10">
    <property type="entry name" value="MetI-like"/>
    <property type="match status" value="1"/>
</dbReference>
<dbReference type="InterPro" id="IPR000515">
    <property type="entry name" value="MetI-like"/>
</dbReference>
<evidence type="ECO:0000256" key="2">
    <source>
        <dbReference type="ARBA" id="ARBA00010072"/>
    </source>
</evidence>
<comment type="subcellular location">
    <subcellularLocation>
        <location evidence="1 9">Cell membrane</location>
        <topology evidence="1 9">Multi-pass membrane protein</topology>
    </subcellularLocation>
</comment>
<evidence type="ECO:0000256" key="6">
    <source>
        <dbReference type="ARBA" id="ARBA00022970"/>
    </source>
</evidence>
<feature type="transmembrane region" description="Helical" evidence="9">
    <location>
        <begin position="68"/>
        <end position="92"/>
    </location>
</feature>
<feature type="transmembrane region" description="Helical" evidence="9">
    <location>
        <begin position="33"/>
        <end position="56"/>
    </location>
</feature>
<dbReference type="CDD" id="cd06261">
    <property type="entry name" value="TM_PBP2"/>
    <property type="match status" value="1"/>
</dbReference>
<accession>A0A8J6PAW8</accession>
<keyword evidence="7 9" id="KW-1133">Transmembrane helix</keyword>
<feature type="domain" description="ABC transmembrane type-1" evidence="10">
    <location>
        <begin position="29"/>
        <end position="222"/>
    </location>
</feature>
<evidence type="ECO:0000256" key="7">
    <source>
        <dbReference type="ARBA" id="ARBA00022989"/>
    </source>
</evidence>
<keyword evidence="6" id="KW-0029">Amino-acid transport</keyword>
<keyword evidence="4" id="KW-1003">Cell membrane</keyword>
<evidence type="ECO:0000313" key="12">
    <source>
        <dbReference type="Proteomes" id="UP000632659"/>
    </source>
</evidence>
<dbReference type="NCBIfam" id="TIGR01726">
    <property type="entry name" value="HEQRo_perm_3TM"/>
    <property type="match status" value="1"/>
</dbReference>
<evidence type="ECO:0000313" key="11">
    <source>
        <dbReference type="EMBL" id="MBC8610582.1"/>
    </source>
</evidence>
<dbReference type="InterPro" id="IPR010065">
    <property type="entry name" value="AA_ABC_transptr_permease_3TM"/>
</dbReference>
<name>A0A8J6PAW8_9FIRM</name>
<dbReference type="InterPro" id="IPR035906">
    <property type="entry name" value="MetI-like_sf"/>
</dbReference>
<keyword evidence="3 9" id="KW-0813">Transport</keyword>
<dbReference type="EMBL" id="JACRTL010000002">
    <property type="protein sequence ID" value="MBC8610582.1"/>
    <property type="molecule type" value="Genomic_DNA"/>
</dbReference>
<evidence type="ECO:0000256" key="5">
    <source>
        <dbReference type="ARBA" id="ARBA00022692"/>
    </source>
</evidence>
<sequence length="235" mass="26149">MAEWFQQLGDQFMKTFVEGERWHLFWQGFGNTILISLFAVVIGVIIGLLVGVVRVYHNQTGKWKVPNAVCRAYVSVIRGTPMILQLMIWYYIIFASLNRDYVLFVAVLGFGLNSGAYVSEIIRGGIQSIDVGQMEAGRSLGLSQVQTMRFIILPQAVKNSLPALGNEFIVLLKETSVAGTITVIDLTQAANLVRANTYEPFFPLIAVAVVYWVLVTGLSALLKRAERRMAKSDRG</sequence>
<dbReference type="GO" id="GO:0043190">
    <property type="term" value="C:ATP-binding cassette (ABC) transporter complex"/>
    <property type="evidence" value="ECO:0007669"/>
    <property type="project" value="InterPro"/>
</dbReference>
<dbReference type="PROSITE" id="PS50928">
    <property type="entry name" value="ABC_TM1"/>
    <property type="match status" value="1"/>
</dbReference>
<gene>
    <name evidence="11" type="ORF">H8702_05525</name>
</gene>
<dbReference type="PANTHER" id="PTHR30614">
    <property type="entry name" value="MEMBRANE COMPONENT OF AMINO ACID ABC TRANSPORTER"/>
    <property type="match status" value="1"/>
</dbReference>
<dbReference type="SUPFAM" id="SSF161098">
    <property type="entry name" value="MetI-like"/>
    <property type="match status" value="1"/>
</dbReference>
<dbReference type="PANTHER" id="PTHR30614:SF20">
    <property type="entry name" value="GLUTAMINE TRANSPORT SYSTEM PERMEASE PROTEIN GLNP"/>
    <property type="match status" value="1"/>
</dbReference>
<organism evidence="11 12">
    <name type="scientific">Massiliimalia timonensis</name>
    <dbReference type="NCBI Taxonomy" id="1987501"/>
    <lineage>
        <taxon>Bacteria</taxon>
        <taxon>Bacillati</taxon>
        <taxon>Bacillota</taxon>
        <taxon>Clostridia</taxon>
        <taxon>Eubacteriales</taxon>
        <taxon>Oscillospiraceae</taxon>
        <taxon>Massiliimalia</taxon>
    </lineage>
</organism>
<keyword evidence="12" id="KW-1185">Reference proteome</keyword>
<evidence type="ECO:0000256" key="8">
    <source>
        <dbReference type="ARBA" id="ARBA00023136"/>
    </source>
</evidence>
<dbReference type="Proteomes" id="UP000632659">
    <property type="component" value="Unassembled WGS sequence"/>
</dbReference>
<keyword evidence="5 9" id="KW-0812">Transmembrane</keyword>
<dbReference type="GO" id="GO:0006865">
    <property type="term" value="P:amino acid transport"/>
    <property type="evidence" value="ECO:0007669"/>
    <property type="project" value="UniProtKB-KW"/>
</dbReference>
<dbReference type="RefSeq" id="WP_093990002.1">
    <property type="nucleotide sequence ID" value="NZ_FYDD01000004.1"/>
</dbReference>
<evidence type="ECO:0000259" key="10">
    <source>
        <dbReference type="PROSITE" id="PS50928"/>
    </source>
</evidence>
<protein>
    <submittedName>
        <fullName evidence="11">Amino acid ABC transporter permease</fullName>
    </submittedName>
</protein>
<comment type="caution">
    <text evidence="11">The sequence shown here is derived from an EMBL/GenBank/DDBJ whole genome shotgun (WGS) entry which is preliminary data.</text>
</comment>
<reference evidence="11" key="1">
    <citation type="submission" date="2020-08" db="EMBL/GenBank/DDBJ databases">
        <title>Genome public.</title>
        <authorList>
            <person name="Liu C."/>
            <person name="Sun Q."/>
        </authorList>
    </citation>
    <scope>NUCLEOTIDE SEQUENCE</scope>
    <source>
        <strain evidence="11">NSJ-15</strain>
    </source>
</reference>
<evidence type="ECO:0000256" key="1">
    <source>
        <dbReference type="ARBA" id="ARBA00004651"/>
    </source>
</evidence>
<evidence type="ECO:0000256" key="3">
    <source>
        <dbReference type="ARBA" id="ARBA00022448"/>
    </source>
</evidence>
<evidence type="ECO:0000256" key="4">
    <source>
        <dbReference type="ARBA" id="ARBA00022475"/>
    </source>
</evidence>
<evidence type="ECO:0000256" key="9">
    <source>
        <dbReference type="RuleBase" id="RU363032"/>
    </source>
</evidence>
<keyword evidence="8 9" id="KW-0472">Membrane</keyword>
<dbReference type="InterPro" id="IPR043429">
    <property type="entry name" value="ArtM/GltK/GlnP/TcyL/YhdX-like"/>
</dbReference>
<comment type="similarity">
    <text evidence="2">Belongs to the binding-protein-dependent transport system permease family. HisMQ subfamily.</text>
</comment>
<dbReference type="AlphaFoldDB" id="A0A8J6PAW8"/>
<dbReference type="GO" id="GO:0022857">
    <property type="term" value="F:transmembrane transporter activity"/>
    <property type="evidence" value="ECO:0007669"/>
    <property type="project" value="InterPro"/>
</dbReference>
<proteinExistence type="inferred from homology"/>